<dbReference type="Pfam" id="PF13676">
    <property type="entry name" value="TIR_2"/>
    <property type="match status" value="1"/>
</dbReference>
<dbReference type="PROSITE" id="PS50104">
    <property type="entry name" value="TIR"/>
    <property type="match status" value="1"/>
</dbReference>
<dbReference type="RefSeq" id="WP_097143303.1">
    <property type="nucleotide sequence ID" value="NZ_OBQD01000041.1"/>
</dbReference>
<dbReference type="OrthoDB" id="1426235at2"/>
<sequence>MPSVFFSYSHADEGHRDQLEKQLSMLKRQGVIETWHDRRIGAGEEIHRAIDDHINTDNIILLLISADFIASDYCYDIEMQRAMERHDKGEAIVIPVILRACDWHHAPFGKLKAVPLDGKPITQWPDIDDAFLQVAKAVREAAERTTHVRASAPGTQRSMSSAAAPPRSPPHDGPRSSNLRVAKTFTQRDKDQFKHDTFEYIARFFENSLGELGRRNPGFDGVFRRVDANRFFATIYRDGKDVARGTVYLGGDTWGRSINYVQGETTSSNSLNESLDIAADDQTLYLTSMGMASFGRDRDQKLSQEGAAELLWDILISPLQGAN</sequence>
<dbReference type="Gene3D" id="3.40.50.10140">
    <property type="entry name" value="Toll/interleukin-1 receptor homology (TIR) domain"/>
    <property type="match status" value="1"/>
</dbReference>
<evidence type="ECO:0000313" key="4">
    <source>
        <dbReference type="Proteomes" id="UP000219167"/>
    </source>
</evidence>
<dbReference type="GO" id="GO:0007165">
    <property type="term" value="P:signal transduction"/>
    <property type="evidence" value="ECO:0007669"/>
    <property type="project" value="InterPro"/>
</dbReference>
<dbReference type="InterPro" id="IPR000157">
    <property type="entry name" value="TIR_dom"/>
</dbReference>
<evidence type="ECO:0000313" key="3">
    <source>
        <dbReference type="EMBL" id="SOC48164.1"/>
    </source>
</evidence>
<dbReference type="EMBL" id="OBQD01000041">
    <property type="protein sequence ID" value="SOC48164.1"/>
    <property type="molecule type" value="Genomic_DNA"/>
</dbReference>
<dbReference type="InterPro" id="IPR035897">
    <property type="entry name" value="Toll_tir_struct_dom_sf"/>
</dbReference>
<feature type="region of interest" description="Disordered" evidence="1">
    <location>
        <begin position="143"/>
        <end position="180"/>
    </location>
</feature>
<proteinExistence type="predicted"/>
<keyword evidence="4" id="KW-1185">Reference proteome</keyword>
<dbReference type="SMART" id="SM00255">
    <property type="entry name" value="TIR"/>
    <property type="match status" value="1"/>
</dbReference>
<protein>
    <submittedName>
        <fullName evidence="3">TIR domain-containing protein</fullName>
    </submittedName>
</protein>
<feature type="domain" description="TIR" evidence="2">
    <location>
        <begin position="1"/>
        <end position="142"/>
    </location>
</feature>
<dbReference type="AlphaFoldDB" id="A0A285V207"/>
<evidence type="ECO:0000256" key="1">
    <source>
        <dbReference type="SAM" id="MobiDB-lite"/>
    </source>
</evidence>
<name>A0A285V207_9HYPH</name>
<accession>A0A285V207</accession>
<reference evidence="3 4" key="1">
    <citation type="submission" date="2017-08" db="EMBL/GenBank/DDBJ databases">
        <authorList>
            <person name="de Groot N.N."/>
        </authorList>
    </citation>
    <scope>NUCLEOTIDE SEQUENCE [LARGE SCALE GENOMIC DNA]</scope>
    <source>
        <strain evidence="3 4">JC85</strain>
    </source>
</reference>
<dbReference type="Proteomes" id="UP000219167">
    <property type="component" value="Unassembled WGS sequence"/>
</dbReference>
<evidence type="ECO:0000259" key="2">
    <source>
        <dbReference type="PROSITE" id="PS50104"/>
    </source>
</evidence>
<organism evidence="3 4">
    <name type="scientific">Rhizobium subbaraonis</name>
    <dbReference type="NCBI Taxonomy" id="908946"/>
    <lineage>
        <taxon>Bacteria</taxon>
        <taxon>Pseudomonadati</taxon>
        <taxon>Pseudomonadota</taxon>
        <taxon>Alphaproteobacteria</taxon>
        <taxon>Hyphomicrobiales</taxon>
        <taxon>Rhizobiaceae</taxon>
        <taxon>Rhizobium/Agrobacterium group</taxon>
        <taxon>Rhizobium</taxon>
    </lineage>
</organism>
<dbReference type="SUPFAM" id="SSF52200">
    <property type="entry name" value="Toll/Interleukin receptor TIR domain"/>
    <property type="match status" value="1"/>
</dbReference>
<gene>
    <name evidence="3" type="ORF">SAMN05892877_1418</name>
</gene>